<dbReference type="AlphaFoldDB" id="A0A8S0UQP5"/>
<dbReference type="Pfam" id="PF22932">
    <property type="entry name" value="Ubiq_DUF_assoc"/>
    <property type="match status" value="1"/>
</dbReference>
<proteinExistence type="predicted"/>
<dbReference type="PANTHER" id="PTHR31205">
    <property type="entry name" value="ACTIN CROSS-LINKING PROTEIN (DUF569)"/>
    <property type="match status" value="1"/>
</dbReference>
<comment type="caution">
    <text evidence="2">The sequence shown here is derived from an EMBL/GenBank/DDBJ whole genome shotgun (WGS) entry which is preliminary data.</text>
</comment>
<dbReference type="PANTHER" id="PTHR31205:SF69">
    <property type="entry name" value="ACTIN CROSS-LINKING PROTEIN (DUF569)"/>
    <property type="match status" value="1"/>
</dbReference>
<evidence type="ECO:0000313" key="3">
    <source>
        <dbReference type="Proteomes" id="UP000594638"/>
    </source>
</evidence>
<dbReference type="Gramene" id="OE9A066070T1">
    <property type="protein sequence ID" value="OE9A066070C1"/>
    <property type="gene ID" value="OE9A066070"/>
</dbReference>
<dbReference type="InterPro" id="IPR054726">
    <property type="entry name" value="Ubiq_DUF569-assoc"/>
</dbReference>
<evidence type="ECO:0000259" key="1">
    <source>
        <dbReference type="Pfam" id="PF22932"/>
    </source>
</evidence>
<accession>A0A8S0UQP5</accession>
<dbReference type="Proteomes" id="UP000594638">
    <property type="component" value="Unassembled WGS sequence"/>
</dbReference>
<dbReference type="EMBL" id="CACTIH010009029">
    <property type="protein sequence ID" value="CAA3019726.1"/>
    <property type="molecule type" value="Genomic_DNA"/>
</dbReference>
<dbReference type="OrthoDB" id="2432302at2759"/>
<name>A0A8S0UQP5_OLEEU</name>
<protein>
    <recommendedName>
        <fullName evidence="1">DUF569 domain-containing protein</fullName>
    </recommendedName>
</protein>
<organism evidence="2 3">
    <name type="scientific">Olea europaea subsp. europaea</name>
    <dbReference type="NCBI Taxonomy" id="158383"/>
    <lineage>
        <taxon>Eukaryota</taxon>
        <taxon>Viridiplantae</taxon>
        <taxon>Streptophyta</taxon>
        <taxon>Embryophyta</taxon>
        <taxon>Tracheophyta</taxon>
        <taxon>Spermatophyta</taxon>
        <taxon>Magnoliopsida</taxon>
        <taxon>eudicotyledons</taxon>
        <taxon>Gunneridae</taxon>
        <taxon>Pentapetalae</taxon>
        <taxon>asterids</taxon>
        <taxon>lamiids</taxon>
        <taxon>Lamiales</taxon>
        <taxon>Oleaceae</taxon>
        <taxon>Oleeae</taxon>
        <taxon>Olea</taxon>
    </lineage>
</organism>
<keyword evidence="3" id="KW-1185">Reference proteome</keyword>
<gene>
    <name evidence="2" type="ORF">OLEA9_A066070</name>
</gene>
<evidence type="ECO:0000313" key="2">
    <source>
        <dbReference type="EMBL" id="CAA3019726.1"/>
    </source>
</evidence>
<reference evidence="2 3" key="1">
    <citation type="submission" date="2019-12" db="EMBL/GenBank/DDBJ databases">
        <authorList>
            <person name="Alioto T."/>
            <person name="Alioto T."/>
            <person name="Gomez Garrido J."/>
        </authorList>
    </citation>
    <scope>NUCLEOTIDE SEQUENCE [LARGE SCALE GENOMIC DNA]</scope>
</reference>
<feature type="domain" description="DUF569" evidence="1">
    <location>
        <begin position="16"/>
        <end position="93"/>
    </location>
</feature>
<sequence length="109" mass="11877">MSNDLVVSSPPKGSDGRTIYFHIANEYGEIDEGFEELGITFKGNGVQDLTKRLEEELGMNGIIVCTRSPLNGKLYPLRLQLPPNNSTMRVVVVPSSSQAQDLGRTGTPL</sequence>